<sequence length="249" mass="28489">MDVRQLLQDLPILQLVSKRRENFDVWDRIASLVLKETQCVLSLVSKSLTGVMQRHIFRHLSLVVDHDAYDSEWDSDSDSDDHQMELYNRCDIRQRETIQRLIGIVSSGLTSQVRTFKVLGMVPYLRQFSQRWMELVEHDSDVLAAHELLTRAQLQAAVIPVFLATLGQYTGLQTLWLEKIELGLSTHAAFASLHNLVNLRMDGIILLAPFAPSIQFRLKNLLELGDGKSQHSTWLKLNEWCLIKLGSNA</sequence>
<comment type="caution">
    <text evidence="1">The sequence shown here is derived from an EMBL/GenBank/DDBJ whole genome shotgun (WGS) entry which is preliminary data.</text>
</comment>
<evidence type="ECO:0000313" key="2">
    <source>
        <dbReference type="Proteomes" id="UP000521872"/>
    </source>
</evidence>
<gene>
    <name evidence="1" type="ORF">D9613_002486</name>
</gene>
<proteinExistence type="predicted"/>
<reference evidence="1 2" key="1">
    <citation type="submission" date="2019-12" db="EMBL/GenBank/DDBJ databases">
        <authorList>
            <person name="Floudas D."/>
            <person name="Bentzer J."/>
            <person name="Ahren D."/>
            <person name="Johansson T."/>
            <person name="Persson P."/>
            <person name="Tunlid A."/>
        </authorList>
    </citation>
    <scope>NUCLEOTIDE SEQUENCE [LARGE SCALE GENOMIC DNA]</scope>
    <source>
        <strain evidence="1 2">CBS 102.39</strain>
    </source>
</reference>
<dbReference type="EMBL" id="JAACJL010000044">
    <property type="protein sequence ID" value="KAF4614971.1"/>
    <property type="molecule type" value="Genomic_DNA"/>
</dbReference>
<evidence type="ECO:0000313" key="1">
    <source>
        <dbReference type="EMBL" id="KAF4614971.1"/>
    </source>
</evidence>
<accession>A0A8H4QPW9</accession>
<dbReference type="Proteomes" id="UP000521872">
    <property type="component" value="Unassembled WGS sequence"/>
</dbReference>
<protein>
    <submittedName>
        <fullName evidence="1">Uncharacterized protein</fullName>
    </submittedName>
</protein>
<name>A0A8H4QPW9_9AGAR</name>
<organism evidence="1 2">
    <name type="scientific">Agrocybe pediades</name>
    <dbReference type="NCBI Taxonomy" id="84607"/>
    <lineage>
        <taxon>Eukaryota</taxon>
        <taxon>Fungi</taxon>
        <taxon>Dikarya</taxon>
        <taxon>Basidiomycota</taxon>
        <taxon>Agaricomycotina</taxon>
        <taxon>Agaricomycetes</taxon>
        <taxon>Agaricomycetidae</taxon>
        <taxon>Agaricales</taxon>
        <taxon>Agaricineae</taxon>
        <taxon>Strophariaceae</taxon>
        <taxon>Agrocybe</taxon>
    </lineage>
</organism>
<dbReference type="AlphaFoldDB" id="A0A8H4QPW9"/>
<keyword evidence="2" id="KW-1185">Reference proteome</keyword>